<comment type="caution">
    <text evidence="5">The sequence shown here is derived from an EMBL/GenBank/DDBJ whole genome shotgun (WGS) entry which is preliminary data.</text>
</comment>
<evidence type="ECO:0000256" key="2">
    <source>
        <dbReference type="ARBA" id="ARBA00022723"/>
    </source>
</evidence>
<name>A0A3M6QUH6_9BURK</name>
<keyword evidence="3" id="KW-0378">Hydrolase</keyword>
<dbReference type="Pfam" id="PF07687">
    <property type="entry name" value="M20_dimer"/>
    <property type="match status" value="1"/>
</dbReference>
<dbReference type="AlphaFoldDB" id="A0A3M6QUH6"/>
<keyword evidence="1" id="KW-0645">Protease</keyword>
<dbReference type="NCBIfam" id="NF005478">
    <property type="entry name" value="PRK07079.1"/>
    <property type="match status" value="1"/>
</dbReference>
<evidence type="ECO:0000313" key="5">
    <source>
        <dbReference type="EMBL" id="RMX06623.1"/>
    </source>
</evidence>
<evidence type="ECO:0000256" key="3">
    <source>
        <dbReference type="ARBA" id="ARBA00022801"/>
    </source>
</evidence>
<accession>A0A3M6QUH6</accession>
<organism evidence="5 6">
    <name type="scientific">Corticibacter populi</name>
    <dbReference type="NCBI Taxonomy" id="1550736"/>
    <lineage>
        <taxon>Bacteria</taxon>
        <taxon>Pseudomonadati</taxon>
        <taxon>Pseudomonadota</taxon>
        <taxon>Betaproteobacteria</taxon>
        <taxon>Burkholderiales</taxon>
        <taxon>Comamonadaceae</taxon>
        <taxon>Corticibacter</taxon>
    </lineage>
</organism>
<dbReference type="GO" id="GO:0008233">
    <property type="term" value="F:peptidase activity"/>
    <property type="evidence" value="ECO:0007669"/>
    <property type="project" value="UniProtKB-KW"/>
</dbReference>
<dbReference type="InterPro" id="IPR002933">
    <property type="entry name" value="Peptidase_M20"/>
</dbReference>
<evidence type="ECO:0000256" key="1">
    <source>
        <dbReference type="ARBA" id="ARBA00022670"/>
    </source>
</evidence>
<dbReference type="GO" id="GO:0046872">
    <property type="term" value="F:metal ion binding"/>
    <property type="evidence" value="ECO:0007669"/>
    <property type="project" value="UniProtKB-KW"/>
</dbReference>
<keyword evidence="6" id="KW-1185">Reference proteome</keyword>
<dbReference type="InterPro" id="IPR051458">
    <property type="entry name" value="Cyt/Met_Dipeptidase"/>
</dbReference>
<dbReference type="PANTHER" id="PTHR43270">
    <property type="entry name" value="BETA-ALA-HIS DIPEPTIDASE"/>
    <property type="match status" value="1"/>
</dbReference>
<proteinExistence type="predicted"/>
<protein>
    <submittedName>
        <fullName evidence="5">M20 peptidase family dipeptidase</fullName>
    </submittedName>
</protein>
<dbReference type="PANTHER" id="PTHR43270:SF12">
    <property type="entry name" value="SUCCINYL-DIAMINOPIMELATE DESUCCINYLASE"/>
    <property type="match status" value="1"/>
</dbReference>
<dbReference type="InterPro" id="IPR011650">
    <property type="entry name" value="Peptidase_M20_dimer"/>
</dbReference>
<dbReference type="OrthoDB" id="9761532at2"/>
<dbReference type="EMBL" id="RDQO01000002">
    <property type="protein sequence ID" value="RMX06623.1"/>
    <property type="molecule type" value="Genomic_DNA"/>
</dbReference>
<evidence type="ECO:0000259" key="4">
    <source>
        <dbReference type="Pfam" id="PF07687"/>
    </source>
</evidence>
<reference evidence="5 6" key="1">
    <citation type="submission" date="2018-10" db="EMBL/GenBank/DDBJ databases">
        <title>Draft genome of Cortibacter populi DSM10536.</title>
        <authorList>
            <person name="Bernier A.-M."/>
            <person name="Bernard K."/>
        </authorList>
    </citation>
    <scope>NUCLEOTIDE SEQUENCE [LARGE SCALE GENOMIC DNA]</scope>
    <source>
        <strain evidence="5 6">DSM 105136</strain>
    </source>
</reference>
<dbReference type="SUPFAM" id="SSF53187">
    <property type="entry name" value="Zn-dependent exopeptidases"/>
    <property type="match status" value="1"/>
</dbReference>
<sequence>MTRTHAIAQAAAHFDRGDFFRTLQTLVACPTECQEPSRSASLHDYLTEQLAPRLQALGFECQILPNPIAEAPPFMVARRIEADAAFTVLGYGHGDVVLGHAGQWRENRSPWELQADGDRWYGRGAADNKGQHVINLTALAEVIAARQGRLGYNVTWIFEMGEEIGSPGLNAFCARHAELLRADLFLASDGPRLGATKPTVFLGSRGGFTFELRLDLREGAHHSGNWGGLLRNPAWRLAHALASLVDAHGRILVPGLLPRELPANVRAALRDVQVASDPGDPAIDPDWGEPGLTPAEQVFGWNTLEILAFTAGNPEAPVNAIPGSARAMCQIRFVVGSDDDHFLQHIRAHLDAHGFDDVQVAQSGELFRATRLDPDSPWVRLALQSLAQTTGKSPTLLPNLGGSLPNDVFSETLGLPTVWVPHSYPACSQHAPNEHLLGSVAREGLQIMAGLYWDLAEQGGAIAQAVRQQHDAEVLAK</sequence>
<dbReference type="GO" id="GO:0006508">
    <property type="term" value="P:proteolysis"/>
    <property type="evidence" value="ECO:0007669"/>
    <property type="project" value="UniProtKB-KW"/>
</dbReference>
<dbReference type="RefSeq" id="WP_122228262.1">
    <property type="nucleotide sequence ID" value="NZ_RDQO01000002.1"/>
</dbReference>
<dbReference type="Proteomes" id="UP000278006">
    <property type="component" value="Unassembled WGS sequence"/>
</dbReference>
<gene>
    <name evidence="5" type="ORF">D8I35_08920</name>
</gene>
<keyword evidence="2" id="KW-0479">Metal-binding</keyword>
<evidence type="ECO:0000313" key="6">
    <source>
        <dbReference type="Proteomes" id="UP000278006"/>
    </source>
</evidence>
<dbReference type="Gene3D" id="3.30.70.360">
    <property type="match status" value="1"/>
</dbReference>
<feature type="domain" description="Peptidase M20 dimerisation" evidence="4">
    <location>
        <begin position="206"/>
        <end position="355"/>
    </location>
</feature>
<dbReference type="Pfam" id="PF01546">
    <property type="entry name" value="Peptidase_M20"/>
    <property type="match status" value="1"/>
</dbReference>
<dbReference type="Gene3D" id="3.40.630.10">
    <property type="entry name" value="Zn peptidases"/>
    <property type="match status" value="1"/>
</dbReference>